<feature type="compositionally biased region" description="Basic and acidic residues" evidence="1">
    <location>
        <begin position="467"/>
        <end position="478"/>
    </location>
</feature>
<protein>
    <recommendedName>
        <fullName evidence="2">DUF7918 domain-containing protein</fullName>
    </recommendedName>
</protein>
<dbReference type="PANTHER" id="PTHR36223">
    <property type="entry name" value="BETA-LACTAMASE-TYPE TRANSPEPTIDASE FOLD DOMAIN CONTAINING PROTEIN"/>
    <property type="match status" value="1"/>
</dbReference>
<feature type="compositionally biased region" description="Basic and acidic residues" evidence="1">
    <location>
        <begin position="647"/>
        <end position="667"/>
    </location>
</feature>
<feature type="compositionally biased region" description="Polar residues" evidence="1">
    <location>
        <begin position="316"/>
        <end position="339"/>
    </location>
</feature>
<feature type="region of interest" description="Disordered" evidence="1">
    <location>
        <begin position="225"/>
        <end position="259"/>
    </location>
</feature>
<dbReference type="PANTHER" id="PTHR36223:SF1">
    <property type="entry name" value="TRANSCRIPTION ELONGATION FACTOR EAF N-TERMINAL DOMAIN-CONTAINING PROTEIN"/>
    <property type="match status" value="1"/>
</dbReference>
<feature type="compositionally biased region" description="Polar residues" evidence="1">
    <location>
        <begin position="685"/>
        <end position="700"/>
    </location>
</feature>
<evidence type="ECO:0000313" key="4">
    <source>
        <dbReference type="Proteomes" id="UP000799423"/>
    </source>
</evidence>
<organism evidence="3 4">
    <name type="scientific">Plenodomus tracheiphilus IPT5</name>
    <dbReference type="NCBI Taxonomy" id="1408161"/>
    <lineage>
        <taxon>Eukaryota</taxon>
        <taxon>Fungi</taxon>
        <taxon>Dikarya</taxon>
        <taxon>Ascomycota</taxon>
        <taxon>Pezizomycotina</taxon>
        <taxon>Dothideomycetes</taxon>
        <taxon>Pleosporomycetidae</taxon>
        <taxon>Pleosporales</taxon>
        <taxon>Pleosporineae</taxon>
        <taxon>Leptosphaeriaceae</taxon>
        <taxon>Plenodomus</taxon>
    </lineage>
</organism>
<reference evidence="3" key="1">
    <citation type="submission" date="2020-01" db="EMBL/GenBank/DDBJ databases">
        <authorList>
            <consortium name="DOE Joint Genome Institute"/>
            <person name="Haridas S."/>
            <person name="Albert R."/>
            <person name="Binder M."/>
            <person name="Bloem J."/>
            <person name="Labutti K."/>
            <person name="Salamov A."/>
            <person name="Andreopoulos B."/>
            <person name="Baker S.E."/>
            <person name="Barry K."/>
            <person name="Bills G."/>
            <person name="Bluhm B.H."/>
            <person name="Cannon C."/>
            <person name="Castanera R."/>
            <person name="Culley D.E."/>
            <person name="Daum C."/>
            <person name="Ezra D."/>
            <person name="Gonzalez J.B."/>
            <person name="Henrissat B."/>
            <person name="Kuo A."/>
            <person name="Liang C."/>
            <person name="Lipzen A."/>
            <person name="Lutzoni F."/>
            <person name="Magnuson J."/>
            <person name="Mondo S."/>
            <person name="Nolan M."/>
            <person name="Ohm R."/>
            <person name="Pangilinan J."/>
            <person name="Park H.-J."/>
            <person name="Ramirez L."/>
            <person name="Alfaro M."/>
            <person name="Sun H."/>
            <person name="Tritt A."/>
            <person name="Yoshinaga Y."/>
            <person name="Zwiers L.-H."/>
            <person name="Turgeon B.G."/>
            <person name="Goodwin S.B."/>
            <person name="Spatafora J.W."/>
            <person name="Crous P.W."/>
            <person name="Grigoriev I.V."/>
        </authorList>
    </citation>
    <scope>NUCLEOTIDE SEQUENCE</scope>
    <source>
        <strain evidence="3">IPT5</strain>
    </source>
</reference>
<dbReference type="Pfam" id="PF25534">
    <property type="entry name" value="DUF7918"/>
    <property type="match status" value="1"/>
</dbReference>
<feature type="region of interest" description="Disordered" evidence="1">
    <location>
        <begin position="313"/>
        <end position="389"/>
    </location>
</feature>
<dbReference type="AlphaFoldDB" id="A0A6A7AXD3"/>
<feature type="region of interest" description="Disordered" evidence="1">
    <location>
        <begin position="1009"/>
        <end position="1051"/>
    </location>
</feature>
<proteinExistence type="predicted"/>
<feature type="compositionally biased region" description="Basic and acidic residues" evidence="1">
    <location>
        <begin position="958"/>
        <end position="984"/>
    </location>
</feature>
<feature type="compositionally biased region" description="Basic and acidic residues" evidence="1">
    <location>
        <begin position="1041"/>
        <end position="1051"/>
    </location>
</feature>
<dbReference type="Proteomes" id="UP000799423">
    <property type="component" value="Unassembled WGS sequence"/>
</dbReference>
<evidence type="ECO:0000313" key="3">
    <source>
        <dbReference type="EMBL" id="KAF2847910.1"/>
    </source>
</evidence>
<feature type="compositionally biased region" description="Basic residues" evidence="1">
    <location>
        <begin position="539"/>
        <end position="552"/>
    </location>
</feature>
<accession>A0A6A7AXD3</accession>
<feature type="compositionally biased region" description="Basic and acidic residues" evidence="1">
    <location>
        <begin position="1021"/>
        <end position="1034"/>
    </location>
</feature>
<feature type="domain" description="DUF7918" evidence="2">
    <location>
        <begin position="844"/>
        <end position="906"/>
    </location>
</feature>
<feature type="compositionally biased region" description="Basic and acidic residues" evidence="1">
    <location>
        <begin position="430"/>
        <end position="445"/>
    </location>
</feature>
<feature type="compositionally biased region" description="Polar residues" evidence="1">
    <location>
        <begin position="527"/>
        <end position="538"/>
    </location>
</feature>
<name>A0A6A7AXD3_9PLEO</name>
<sequence>MPSLKDLNCSIELSNSQQTLQEFGTTYGDGFVETFVPVPSISQSFSVHLTSNKFIAPGIAMYVFIDGVYQCNRNRQDLKLRKTSGSRSLVDFRVRQKEEKQKDGSMIAREWKFEKLNTVSADKATPACSPDLLANIGCIEVVVLRCAGLRDAKTASQMNMDGANDVPDYVFGIDGQSHERSSASICDDRLPFSSGRGNSFGPPPPLGVYQSPYAETVNSRVPAHSHRSTYSVDPSIHHSHGGLYAQSRHSEPLGSQARRSSVVPPFGVQYGSGPLPPVGEPFYHTDPRATVLNAPSVDPNWLDHIVTQAVKKGVAESQQNMTSGQANTAQSQRNNNIKPASQPPGAWPSPPCGVSAQEDNVVGSGQPGGGRGTAWCQSQGGWTQRPAHSRANTRIAWNDASTAWKSASSTDGWSTNKETPTDSWDTDETWDAKKTQEWKDDDRKGGSHSTHGRHRHDSWAVPPVTVHIRDQRRSKDGFAVRLRSKSRSRRFKPDEDIPSSSSDDKDGWMQNDTTSSSAAEESSDDTIQPSHSQSQVKTARSRSKRRSHRSKSAHRDSPRCQSAIKEWQTVLKAKSAPSNHTRITPIVMNSPATVHASQSRGVPPNTNFVTRSPLPAPYAPTIPDFASRKGNFKPLDAQHRSSSSWCDDPKKFKEDSFWEPVPEKENGWEDVSVGGWDKTNIDGKSANSWKNTGETSWSTVDNKKDIGVGGWGTDSDTWGAKPSSEQQKRKARSATGWNTKKLGWEADEKSTPPPTHRKKFSWGHLDTINQDPPPEPTTFPAELKPTKAASTSKRHSNKSLSKYRKFRSASDAAGPKPHWQFPPQPTSENKLPNISEHSGLFIAPKEPLLTISKEAASEKGIEHQVQAGKGMQYGHVIGRPEYLDRLDKPYAVFRFKYRSRSILQSLFGDAMIPSHGALTVPTPASNLAKAKDKLKDLPQEELIDKMLRLQSKLAEKGYTRTEARRERKRDGEGKEKGKGERRQSGSESLETEVVARGLTEKWVQMHIREACKKGKGNSKMGGRERKKEKEKEIVKGWGETKGGEEWADVKW</sequence>
<feature type="compositionally biased region" description="Pro residues" evidence="1">
    <location>
        <begin position="341"/>
        <end position="351"/>
    </location>
</feature>
<feature type="compositionally biased region" description="Polar residues" evidence="1">
    <location>
        <begin position="590"/>
        <end position="610"/>
    </location>
</feature>
<dbReference type="InterPro" id="IPR057678">
    <property type="entry name" value="DUF7918"/>
</dbReference>
<feature type="compositionally biased region" description="Basic residues" evidence="1">
    <location>
        <begin position="792"/>
        <end position="807"/>
    </location>
</feature>
<gene>
    <name evidence="3" type="ORF">T440DRAFT_537824</name>
</gene>
<feature type="region of interest" description="Disordered" evidence="1">
    <location>
        <begin position="403"/>
        <end position="830"/>
    </location>
</feature>
<feature type="region of interest" description="Disordered" evidence="1">
    <location>
        <begin position="958"/>
        <end position="993"/>
    </location>
</feature>
<feature type="compositionally biased region" description="Polar residues" evidence="1">
    <location>
        <begin position="403"/>
        <end position="423"/>
    </location>
</feature>
<keyword evidence="4" id="KW-1185">Reference proteome</keyword>
<dbReference type="EMBL" id="MU006322">
    <property type="protein sequence ID" value="KAF2847910.1"/>
    <property type="molecule type" value="Genomic_DNA"/>
</dbReference>
<dbReference type="OrthoDB" id="5423516at2759"/>
<evidence type="ECO:0000259" key="2">
    <source>
        <dbReference type="Pfam" id="PF25534"/>
    </source>
</evidence>
<evidence type="ECO:0000256" key="1">
    <source>
        <dbReference type="SAM" id="MobiDB-lite"/>
    </source>
</evidence>